<dbReference type="GO" id="GO:0000976">
    <property type="term" value="F:transcription cis-regulatory region binding"/>
    <property type="evidence" value="ECO:0007669"/>
    <property type="project" value="TreeGrafter"/>
</dbReference>
<evidence type="ECO:0000256" key="1">
    <source>
        <dbReference type="ARBA" id="ARBA00023125"/>
    </source>
</evidence>
<feature type="region of interest" description="Disordered" evidence="3">
    <location>
        <begin position="195"/>
        <end position="234"/>
    </location>
</feature>
<evidence type="ECO:0000256" key="3">
    <source>
        <dbReference type="SAM" id="MobiDB-lite"/>
    </source>
</evidence>
<sequence>MSSKRRAPHTAPETAERIRDAAISEFAAHGFARTTVRKVAAAAGVSPGLVIHHFGSKDGLRAACDDHVFEAATEIKRENATASPSLIAEMLTEGPLGVYAEYLMKSMLDPSEQGQRFFDHYIEVIEQVIEEGFAGYTLRKAEDRRAQSTTLAMLALAPMMLEPRIRRSLGTEDLQGTMTRLVPYLFDMYRHGFIESEPEGPIGPGPRATPGSQHDPPGEGDSQPGPDRPLESEP</sequence>
<dbReference type="PRINTS" id="PR00455">
    <property type="entry name" value="HTHTETR"/>
</dbReference>
<gene>
    <name evidence="5" type="ORF">H9871_09350</name>
</gene>
<feature type="domain" description="HTH tetR-type" evidence="4">
    <location>
        <begin position="12"/>
        <end position="72"/>
    </location>
</feature>
<dbReference type="Proteomes" id="UP000824151">
    <property type="component" value="Unassembled WGS sequence"/>
</dbReference>
<dbReference type="EMBL" id="DXGD01000346">
    <property type="protein sequence ID" value="HIX00336.1"/>
    <property type="molecule type" value="Genomic_DNA"/>
</dbReference>
<dbReference type="PANTHER" id="PTHR30055">
    <property type="entry name" value="HTH-TYPE TRANSCRIPTIONAL REGULATOR RUTR"/>
    <property type="match status" value="1"/>
</dbReference>
<name>A0A9D1UTX6_9MICC</name>
<evidence type="ECO:0000259" key="4">
    <source>
        <dbReference type="PROSITE" id="PS50977"/>
    </source>
</evidence>
<dbReference type="InterPro" id="IPR050109">
    <property type="entry name" value="HTH-type_TetR-like_transc_reg"/>
</dbReference>
<comment type="caution">
    <text evidence="5">The sequence shown here is derived from an EMBL/GenBank/DDBJ whole genome shotgun (WGS) entry which is preliminary data.</text>
</comment>
<reference evidence="5" key="1">
    <citation type="journal article" date="2021" name="PeerJ">
        <title>Extensive microbial diversity within the chicken gut microbiome revealed by metagenomics and culture.</title>
        <authorList>
            <person name="Gilroy R."/>
            <person name="Ravi A."/>
            <person name="Getino M."/>
            <person name="Pursley I."/>
            <person name="Horton D.L."/>
            <person name="Alikhan N.F."/>
            <person name="Baker D."/>
            <person name="Gharbi K."/>
            <person name="Hall N."/>
            <person name="Watson M."/>
            <person name="Adriaenssens E.M."/>
            <person name="Foster-Nyarko E."/>
            <person name="Jarju S."/>
            <person name="Secka A."/>
            <person name="Antonio M."/>
            <person name="Oren A."/>
            <person name="Chaudhuri R.R."/>
            <person name="La Ragione R."/>
            <person name="Hildebrand F."/>
            <person name="Pallen M.J."/>
        </authorList>
    </citation>
    <scope>NUCLEOTIDE SEQUENCE</scope>
    <source>
        <strain evidence="5">ChiHejej3B27-3195</strain>
    </source>
</reference>
<dbReference type="GO" id="GO:0003700">
    <property type="term" value="F:DNA-binding transcription factor activity"/>
    <property type="evidence" value="ECO:0007669"/>
    <property type="project" value="TreeGrafter"/>
</dbReference>
<evidence type="ECO:0000256" key="2">
    <source>
        <dbReference type="PROSITE-ProRule" id="PRU00335"/>
    </source>
</evidence>
<dbReference type="InterPro" id="IPR009057">
    <property type="entry name" value="Homeodomain-like_sf"/>
</dbReference>
<accession>A0A9D1UTX6</accession>
<feature type="DNA-binding region" description="H-T-H motif" evidence="2">
    <location>
        <begin position="35"/>
        <end position="54"/>
    </location>
</feature>
<dbReference type="InterPro" id="IPR001647">
    <property type="entry name" value="HTH_TetR"/>
</dbReference>
<dbReference type="PANTHER" id="PTHR30055:SF146">
    <property type="entry name" value="HTH-TYPE TRANSCRIPTIONAL DUAL REGULATOR CECR"/>
    <property type="match status" value="1"/>
</dbReference>
<dbReference type="Pfam" id="PF00440">
    <property type="entry name" value="TetR_N"/>
    <property type="match status" value="1"/>
</dbReference>
<evidence type="ECO:0000313" key="6">
    <source>
        <dbReference type="Proteomes" id="UP000824151"/>
    </source>
</evidence>
<dbReference type="PROSITE" id="PS50977">
    <property type="entry name" value="HTH_TETR_2"/>
    <property type="match status" value="1"/>
</dbReference>
<dbReference type="Pfam" id="PF17933">
    <property type="entry name" value="TetR_C_25"/>
    <property type="match status" value="1"/>
</dbReference>
<dbReference type="SUPFAM" id="SSF46689">
    <property type="entry name" value="Homeodomain-like"/>
    <property type="match status" value="1"/>
</dbReference>
<keyword evidence="1 2" id="KW-0238">DNA-binding</keyword>
<reference evidence="5" key="2">
    <citation type="submission" date="2021-04" db="EMBL/GenBank/DDBJ databases">
        <authorList>
            <person name="Gilroy R."/>
        </authorList>
    </citation>
    <scope>NUCLEOTIDE SEQUENCE</scope>
    <source>
        <strain evidence="5">ChiHejej3B27-3195</strain>
    </source>
</reference>
<protein>
    <submittedName>
        <fullName evidence="5">TetR/AcrR family transcriptional regulator</fullName>
    </submittedName>
</protein>
<proteinExistence type="predicted"/>
<dbReference type="Gene3D" id="1.10.357.10">
    <property type="entry name" value="Tetracycline Repressor, domain 2"/>
    <property type="match status" value="1"/>
</dbReference>
<dbReference type="InterPro" id="IPR041484">
    <property type="entry name" value="TetR_C_25"/>
</dbReference>
<evidence type="ECO:0000313" key="5">
    <source>
        <dbReference type="EMBL" id="HIX00336.1"/>
    </source>
</evidence>
<organism evidence="5 6">
    <name type="scientific">Candidatus Nesterenkonia stercoripullorum</name>
    <dbReference type="NCBI Taxonomy" id="2838701"/>
    <lineage>
        <taxon>Bacteria</taxon>
        <taxon>Bacillati</taxon>
        <taxon>Actinomycetota</taxon>
        <taxon>Actinomycetes</taxon>
        <taxon>Micrococcales</taxon>
        <taxon>Micrococcaceae</taxon>
        <taxon>Nesterenkonia</taxon>
    </lineage>
</organism>
<dbReference type="AlphaFoldDB" id="A0A9D1UTX6"/>